<sequence>MTSLVALLRYEMRGEQNFRKFKQGMDRAERSARSFSQTMLALGGVIGGALAGLAITDKIAGFVGSITETGSAFENMGVRLKALEGSSEAAEKAMAWITDFAKKTPLELSQVADAYANLRTYGIDPTNGSMQAVTDAMAATGGGAEKLNGIIMGLGQAWTKQKLQGEEIMQLLERGIPVWDMLATATGKSVPELQKLSSAGKLGRKEIGLLIDMIGKRYKGASEDFSKTFDGITSNLKDNWTAFLKEIADAGYYDDVKRRLQGMLDWVNRQWANGIAGGAAQRISDFLVGSMRQIEHLATQAYRIGRGMYYAADGVASLTAKITGLSKGWAAAGLGVGLLASKAGGRAALMMVARRVPMLAAALLLDDLIGAFNGDDTVIGSLKGAPEAIENVKKSFKEVIDAADEARWYDQRHLRRQEADGRN</sequence>
<gene>
    <name evidence="2" type="ORF">OH818_03170</name>
</gene>
<dbReference type="RefSeq" id="WP_268881755.1">
    <property type="nucleotide sequence ID" value="NZ_CP114029.1"/>
</dbReference>
<reference evidence="2" key="1">
    <citation type="submission" date="2022-12" db="EMBL/GenBank/DDBJ databases">
        <title>Jiella pelagia sp. nov., isolated from phosphonate enriched culture of Northwest Pacific surface seawater.</title>
        <authorList>
            <person name="Shin D.Y."/>
            <person name="Hwang C.Y."/>
        </authorList>
    </citation>
    <scope>NUCLEOTIDE SEQUENCE</scope>
    <source>
        <strain evidence="2">HL-NP1</strain>
    </source>
</reference>
<dbReference type="NCBIfam" id="TIGR02675">
    <property type="entry name" value="tape_meas_nterm"/>
    <property type="match status" value="1"/>
</dbReference>
<evidence type="ECO:0000313" key="3">
    <source>
        <dbReference type="Proteomes" id="UP001164020"/>
    </source>
</evidence>
<name>A0ABY7C1U2_9HYPH</name>
<dbReference type="PANTHER" id="PTHR38812">
    <property type="entry name" value="MU-LIKE PROPHAGE FLUMU PROTEIN GP42"/>
    <property type="match status" value="1"/>
</dbReference>
<dbReference type="Pfam" id="PF20155">
    <property type="entry name" value="TMP_3"/>
    <property type="match status" value="1"/>
</dbReference>
<feature type="domain" description="Tape measure protein N-terminal" evidence="1">
    <location>
        <begin position="65"/>
        <end position="248"/>
    </location>
</feature>
<dbReference type="InterPro" id="IPR013491">
    <property type="entry name" value="Tape_meas_N"/>
</dbReference>
<dbReference type="PANTHER" id="PTHR38812:SF2">
    <property type="entry name" value="MU-LIKE PROPHAGE FLUMU PROTEIN GP42"/>
    <property type="match status" value="1"/>
</dbReference>
<keyword evidence="3" id="KW-1185">Reference proteome</keyword>
<dbReference type="Proteomes" id="UP001164020">
    <property type="component" value="Chromosome"/>
</dbReference>
<evidence type="ECO:0000259" key="1">
    <source>
        <dbReference type="Pfam" id="PF20155"/>
    </source>
</evidence>
<organism evidence="2 3">
    <name type="scientific">Jiella pelagia</name>
    <dbReference type="NCBI Taxonomy" id="2986949"/>
    <lineage>
        <taxon>Bacteria</taxon>
        <taxon>Pseudomonadati</taxon>
        <taxon>Pseudomonadota</taxon>
        <taxon>Alphaproteobacteria</taxon>
        <taxon>Hyphomicrobiales</taxon>
        <taxon>Aurantimonadaceae</taxon>
        <taxon>Jiella</taxon>
    </lineage>
</organism>
<proteinExistence type="predicted"/>
<evidence type="ECO:0000313" key="2">
    <source>
        <dbReference type="EMBL" id="WAP69315.1"/>
    </source>
</evidence>
<protein>
    <submittedName>
        <fullName evidence="2">Tape measure protein</fullName>
    </submittedName>
</protein>
<accession>A0ABY7C1U2</accession>
<dbReference type="EMBL" id="CP114029">
    <property type="protein sequence ID" value="WAP69315.1"/>
    <property type="molecule type" value="Genomic_DNA"/>
</dbReference>
<dbReference type="InterPro" id="IPR053058">
    <property type="entry name" value="Mulikevirus_tape_measure"/>
</dbReference>